<dbReference type="Pfam" id="PF13374">
    <property type="entry name" value="TPR_10"/>
    <property type="match status" value="1"/>
</dbReference>
<reference evidence="3" key="1">
    <citation type="submission" date="2020-08" db="EMBL/GenBank/DDBJ databases">
        <title>Whole genome shotgun sequence of Polymorphospora rubra NBRC 101157.</title>
        <authorList>
            <person name="Komaki H."/>
            <person name="Tamura T."/>
        </authorList>
    </citation>
    <scope>NUCLEOTIDE SEQUENCE</scope>
    <source>
        <strain evidence="3">NBRC 101157</strain>
    </source>
</reference>
<dbReference type="Pfam" id="PF13424">
    <property type="entry name" value="TPR_12"/>
    <property type="match status" value="3"/>
</dbReference>
<accession>A0A810MUS9</accession>
<sequence>MPPDFSEVAFAGLTGIADNGGMAVQKADQAQPVPDPPPGPAGTRTLDEMVRRLRRLHAWSGLSYRELHRRVVRSRRRRGVPELPAYNTVYRSLQPGRSRLDVELVEEIAAVLRDLLGDAAAAGEWRQAYRAITGGDGDAVVVSALGTLPADLAEFSGRDDELDRLRDPGPGIVVIEGMAGVGKTALAVHAAHRLLRSGRYGDPQLVVDLRGYDPELPPADPAAVLDTFLRRLGVPGDRIHGLDLAGRTAEFRRMLAGRPALVVLDNAASAEQVRPLLPDRPAGLTLVTSRAELTGLRVTHRVRLDVFTADEALAFLRRAAGPDRIDAAPDTAARIAEQLGHLPLALGLLAGRIRVDPEWTLEDHLERLVEQRRTLRLDRGVDVALALSYQGLPAEQQRLLRLVALHPGRDLDQYAAAALADTDVTTATRRLDALVTATVLRRPAAGRYELHDLVRIYAGQRARDGDPASARRAALTRLLGHYRYAAARAMDRYAPHEGHRRPAVPEPGVPVPAFADRSAAGDWLDRTRTNLLTAARYAVEQPTGHDVPEFPSDLSGLLFRYLDLGAHHQDAGIVHLLASRSEDPVRRARALSDLGVTSFRLGRYDDAVDHLRQALSGARATGDERVEGRTLGHLGNILLWLGRYEEALECHEQAVAVSRALGDRPAESANLSGLGNVCWRLGRYEEAIGYYRQDLDIARELCDRPGEGLTLGNLGATFERMGRFEEAIDHHRQALAIADEAGDRISAGRTLGNLGSTYHALGNDTEALTHYRNALAIARDLDDQHGETEMLNGVGNSLCALGRPAEATAHHERALALAAGLGEPFERARAHDGIARARAALGEHAAARTHWRVALDGYAALGTPEAAEVAARLRELEPGPAGPDR</sequence>
<dbReference type="PANTHER" id="PTHR10098">
    <property type="entry name" value="RAPSYN-RELATED"/>
    <property type="match status" value="1"/>
</dbReference>
<name>A0A810MUS9_9ACTN</name>
<dbReference type="GO" id="GO:0043531">
    <property type="term" value="F:ADP binding"/>
    <property type="evidence" value="ECO:0007669"/>
    <property type="project" value="InterPro"/>
</dbReference>
<keyword evidence="4" id="KW-1185">Reference proteome</keyword>
<dbReference type="SUPFAM" id="SSF52540">
    <property type="entry name" value="P-loop containing nucleoside triphosphate hydrolases"/>
    <property type="match status" value="1"/>
</dbReference>
<dbReference type="SUPFAM" id="SSF48452">
    <property type="entry name" value="TPR-like"/>
    <property type="match status" value="2"/>
</dbReference>
<feature type="repeat" description="TPR" evidence="1">
    <location>
        <begin position="588"/>
        <end position="621"/>
    </location>
</feature>
<feature type="repeat" description="TPR" evidence="1">
    <location>
        <begin position="748"/>
        <end position="781"/>
    </location>
</feature>
<dbReference type="KEGG" id="pry:Prubr_00790"/>
<dbReference type="EMBL" id="AP023359">
    <property type="protein sequence ID" value="BCJ63058.1"/>
    <property type="molecule type" value="Genomic_DNA"/>
</dbReference>
<dbReference type="InterPro" id="IPR019734">
    <property type="entry name" value="TPR_rpt"/>
</dbReference>
<dbReference type="SMART" id="SM00028">
    <property type="entry name" value="TPR"/>
    <property type="match status" value="6"/>
</dbReference>
<organism evidence="3 4">
    <name type="scientific">Polymorphospora rubra</name>
    <dbReference type="NCBI Taxonomy" id="338584"/>
    <lineage>
        <taxon>Bacteria</taxon>
        <taxon>Bacillati</taxon>
        <taxon>Actinomycetota</taxon>
        <taxon>Actinomycetes</taxon>
        <taxon>Micromonosporales</taxon>
        <taxon>Micromonosporaceae</taxon>
        <taxon>Polymorphospora</taxon>
    </lineage>
</organism>
<dbReference type="PRINTS" id="PR00364">
    <property type="entry name" value="DISEASERSIST"/>
</dbReference>
<dbReference type="Proteomes" id="UP000680866">
    <property type="component" value="Chromosome"/>
</dbReference>
<dbReference type="Gene3D" id="1.25.40.10">
    <property type="entry name" value="Tetratricopeptide repeat domain"/>
    <property type="match status" value="2"/>
</dbReference>
<protein>
    <recommendedName>
        <fullName evidence="2">NB-ARC domain-containing protein</fullName>
    </recommendedName>
</protein>
<keyword evidence="1" id="KW-0802">TPR repeat</keyword>
<dbReference type="PROSITE" id="PS50005">
    <property type="entry name" value="TPR"/>
    <property type="match status" value="3"/>
</dbReference>
<dbReference type="InterPro" id="IPR011990">
    <property type="entry name" value="TPR-like_helical_dom_sf"/>
</dbReference>
<feature type="repeat" description="TPR" evidence="1">
    <location>
        <begin position="708"/>
        <end position="741"/>
    </location>
</feature>
<dbReference type="Gene3D" id="3.40.50.300">
    <property type="entry name" value="P-loop containing nucleotide triphosphate hydrolases"/>
    <property type="match status" value="1"/>
</dbReference>
<proteinExistence type="predicted"/>
<gene>
    <name evidence="3" type="ORF">Prubr_00790</name>
</gene>
<feature type="domain" description="NB-ARC" evidence="2">
    <location>
        <begin position="165"/>
        <end position="322"/>
    </location>
</feature>
<dbReference type="InterPro" id="IPR002182">
    <property type="entry name" value="NB-ARC"/>
</dbReference>
<dbReference type="AlphaFoldDB" id="A0A810MUS9"/>
<evidence type="ECO:0000313" key="4">
    <source>
        <dbReference type="Proteomes" id="UP000680866"/>
    </source>
</evidence>
<evidence type="ECO:0000256" key="1">
    <source>
        <dbReference type="PROSITE-ProRule" id="PRU00339"/>
    </source>
</evidence>
<evidence type="ECO:0000313" key="3">
    <source>
        <dbReference type="EMBL" id="BCJ63058.1"/>
    </source>
</evidence>
<dbReference type="Pfam" id="PF00931">
    <property type="entry name" value="NB-ARC"/>
    <property type="match status" value="1"/>
</dbReference>
<evidence type="ECO:0000259" key="2">
    <source>
        <dbReference type="Pfam" id="PF00931"/>
    </source>
</evidence>
<dbReference type="InterPro" id="IPR027417">
    <property type="entry name" value="P-loop_NTPase"/>
</dbReference>